<dbReference type="CDD" id="cd03801">
    <property type="entry name" value="GT4_PimA-like"/>
    <property type="match status" value="1"/>
</dbReference>
<evidence type="ECO:0000313" key="2">
    <source>
        <dbReference type="EMBL" id="TXC81402.1"/>
    </source>
</evidence>
<accession>A0A5C6V7Y5</accession>
<evidence type="ECO:0000313" key="3">
    <source>
        <dbReference type="Proteomes" id="UP000321168"/>
    </source>
</evidence>
<dbReference type="OrthoDB" id="9790710at2"/>
<dbReference type="Gene3D" id="3.40.50.2000">
    <property type="entry name" value="Glycogen Phosphorylase B"/>
    <property type="match status" value="1"/>
</dbReference>
<sequence>MSKINSRNRHILFIEGSNLGYGSEKSLSDLILSLDRSEFQAKIFYLLQTKYTKYPIVSKFLQAFNLVRLSLVLTLGNVDLVCVNQAGAHKYWSFLRRFMDRDTLIFLRILEDIEYCNDRRIWQSFRNKTKFLTNSYWMYKEALNTGGIYNEEIIFWKYDYVNVNLNVDIIPACKLSGKVVFIGRLTKVKGVDLLINWIKNSRFDLEVHVYGDGEYHFKEVLTELNEEYSFINYHGYVPNVEKNISAGDILIVPSRIEPMGRIIMEAWSSNAIPLVYELSGGAFELVRDAGAGIAFSDFSSDGIDNAIDYLKSLPEKDLWQLQSNGKAWLVRNNSLKAYSNWFQTCLKVN</sequence>
<dbReference type="SUPFAM" id="SSF53756">
    <property type="entry name" value="UDP-Glycosyltransferase/glycogen phosphorylase"/>
    <property type="match status" value="1"/>
</dbReference>
<dbReference type="PANTHER" id="PTHR12526">
    <property type="entry name" value="GLYCOSYLTRANSFERASE"/>
    <property type="match status" value="1"/>
</dbReference>
<dbReference type="EMBL" id="VORB01000004">
    <property type="protein sequence ID" value="TXC81402.1"/>
    <property type="molecule type" value="Genomic_DNA"/>
</dbReference>
<dbReference type="AlphaFoldDB" id="A0A5C6V7Y5"/>
<keyword evidence="3" id="KW-1185">Reference proteome</keyword>
<dbReference type="RefSeq" id="WP_147014122.1">
    <property type="nucleotide sequence ID" value="NZ_VORB01000004.1"/>
</dbReference>
<evidence type="ECO:0000259" key="1">
    <source>
        <dbReference type="Pfam" id="PF00534"/>
    </source>
</evidence>
<dbReference type="Pfam" id="PF00534">
    <property type="entry name" value="Glycos_transf_1"/>
    <property type="match status" value="1"/>
</dbReference>
<protein>
    <submittedName>
        <fullName evidence="2">Glycosyltransferase family 4 protein</fullName>
    </submittedName>
</protein>
<dbReference type="GO" id="GO:0016757">
    <property type="term" value="F:glycosyltransferase activity"/>
    <property type="evidence" value="ECO:0007669"/>
    <property type="project" value="InterPro"/>
</dbReference>
<feature type="domain" description="Glycosyl transferase family 1" evidence="1">
    <location>
        <begin position="178"/>
        <end position="324"/>
    </location>
</feature>
<keyword evidence="2" id="KW-0808">Transferase</keyword>
<reference evidence="2 3" key="1">
    <citation type="submission" date="2019-08" db="EMBL/GenBank/DDBJ databases">
        <title>Genome of Luteibaculum oceani JCM 18817.</title>
        <authorList>
            <person name="Bowman J.P."/>
        </authorList>
    </citation>
    <scope>NUCLEOTIDE SEQUENCE [LARGE SCALE GENOMIC DNA]</scope>
    <source>
        <strain evidence="2 3">JCM 18817</strain>
    </source>
</reference>
<proteinExistence type="predicted"/>
<comment type="caution">
    <text evidence="2">The sequence shown here is derived from an EMBL/GenBank/DDBJ whole genome shotgun (WGS) entry which is preliminary data.</text>
</comment>
<gene>
    <name evidence="2" type="ORF">FRX97_05190</name>
</gene>
<name>A0A5C6V7Y5_9FLAO</name>
<dbReference type="InterPro" id="IPR001296">
    <property type="entry name" value="Glyco_trans_1"/>
</dbReference>
<dbReference type="Proteomes" id="UP000321168">
    <property type="component" value="Unassembled WGS sequence"/>
</dbReference>
<organism evidence="2 3">
    <name type="scientific">Luteibaculum oceani</name>
    <dbReference type="NCBI Taxonomy" id="1294296"/>
    <lineage>
        <taxon>Bacteria</taxon>
        <taxon>Pseudomonadati</taxon>
        <taxon>Bacteroidota</taxon>
        <taxon>Flavobacteriia</taxon>
        <taxon>Flavobacteriales</taxon>
        <taxon>Luteibaculaceae</taxon>
        <taxon>Luteibaculum</taxon>
    </lineage>
</organism>